<dbReference type="Gene3D" id="1.20.1250.20">
    <property type="entry name" value="MFS general substrate transporter like domains"/>
    <property type="match status" value="1"/>
</dbReference>
<dbReference type="PANTHER" id="PTHR11662:SF333">
    <property type="entry name" value="D-GALACTONATE TRANSPORTER"/>
    <property type="match status" value="1"/>
</dbReference>
<feature type="transmembrane region" description="Helical" evidence="5">
    <location>
        <begin position="170"/>
        <end position="192"/>
    </location>
</feature>
<organism evidence="7 8">
    <name type="scientific">Burkholderia vietnamiensis</name>
    <dbReference type="NCBI Taxonomy" id="60552"/>
    <lineage>
        <taxon>Bacteria</taxon>
        <taxon>Pseudomonadati</taxon>
        <taxon>Pseudomonadota</taxon>
        <taxon>Betaproteobacteria</taxon>
        <taxon>Burkholderiales</taxon>
        <taxon>Burkholderiaceae</taxon>
        <taxon>Burkholderia</taxon>
        <taxon>Burkholderia cepacia complex</taxon>
    </lineage>
</organism>
<evidence type="ECO:0000256" key="2">
    <source>
        <dbReference type="ARBA" id="ARBA00022692"/>
    </source>
</evidence>
<dbReference type="InterPro" id="IPR036259">
    <property type="entry name" value="MFS_trans_sf"/>
</dbReference>
<feature type="transmembrane region" description="Helical" evidence="5">
    <location>
        <begin position="147"/>
        <end position="164"/>
    </location>
</feature>
<protein>
    <submittedName>
        <fullName evidence="7">MFS transporter</fullName>
    </submittedName>
</protein>
<evidence type="ECO:0000256" key="1">
    <source>
        <dbReference type="ARBA" id="ARBA00004141"/>
    </source>
</evidence>
<dbReference type="PROSITE" id="PS50850">
    <property type="entry name" value="MFS"/>
    <property type="match status" value="1"/>
</dbReference>
<dbReference type="Proteomes" id="UP000237632">
    <property type="component" value="Unassembled WGS sequence"/>
</dbReference>
<dbReference type="GO" id="GO:0016020">
    <property type="term" value="C:membrane"/>
    <property type="evidence" value="ECO:0007669"/>
    <property type="project" value="UniProtKB-SubCell"/>
</dbReference>
<dbReference type="SUPFAM" id="SSF103473">
    <property type="entry name" value="MFS general substrate transporter"/>
    <property type="match status" value="1"/>
</dbReference>
<dbReference type="GO" id="GO:0022857">
    <property type="term" value="F:transmembrane transporter activity"/>
    <property type="evidence" value="ECO:0007669"/>
    <property type="project" value="InterPro"/>
</dbReference>
<sequence>MYTAMQYVALGVLVAAIWYARYRDPQHSNASRAELDFIKAGGGLADSTGDVQHDQPTVPTWTKVKQLLSHRQLWGMFIGQLSVNTTLFFFLTGFPTYLINGKGMTMLKGGIYAAIPFLVAIFGTLIAGRLSDRMVGAGFTNSKARKVPIIIGFTLSCVILGANYTSSINVVIAFMAVAFFGQAMASTVTGALLSDIAPNGTVGLLYFVANVGGTLAPIVVGFIVKSTGGFNLALVYVAAVAALGVASYLFVLGDVRRIEIASR</sequence>
<keyword evidence="3 5" id="KW-1133">Transmembrane helix</keyword>
<accession>A0AA44XV13</accession>
<comment type="subcellular location">
    <subcellularLocation>
        <location evidence="1">Membrane</location>
        <topology evidence="1">Multi-pass membrane protein</topology>
    </subcellularLocation>
</comment>
<proteinExistence type="predicted"/>
<dbReference type="Pfam" id="PF07690">
    <property type="entry name" value="MFS_1"/>
    <property type="match status" value="1"/>
</dbReference>
<keyword evidence="2 5" id="KW-0812">Transmembrane</keyword>
<feature type="transmembrane region" description="Helical" evidence="5">
    <location>
        <begin position="230"/>
        <end position="253"/>
    </location>
</feature>
<name>A0AA44XV13_BURVI</name>
<dbReference type="InterPro" id="IPR050382">
    <property type="entry name" value="MFS_Na/Anion_cotransporter"/>
</dbReference>
<dbReference type="EMBL" id="PVHK01000221">
    <property type="protein sequence ID" value="PRH38986.1"/>
    <property type="molecule type" value="Genomic_DNA"/>
</dbReference>
<feature type="transmembrane region" description="Helical" evidence="5">
    <location>
        <begin position="73"/>
        <end position="98"/>
    </location>
</feature>
<dbReference type="PANTHER" id="PTHR11662">
    <property type="entry name" value="SOLUTE CARRIER FAMILY 17"/>
    <property type="match status" value="1"/>
</dbReference>
<comment type="caution">
    <text evidence="7">The sequence shown here is derived from an EMBL/GenBank/DDBJ whole genome shotgun (WGS) entry which is preliminary data.</text>
</comment>
<feature type="transmembrane region" description="Helical" evidence="5">
    <location>
        <begin position="110"/>
        <end position="127"/>
    </location>
</feature>
<evidence type="ECO:0000256" key="3">
    <source>
        <dbReference type="ARBA" id="ARBA00022989"/>
    </source>
</evidence>
<feature type="domain" description="Major facilitator superfamily (MFS) profile" evidence="6">
    <location>
        <begin position="1"/>
        <end position="256"/>
    </location>
</feature>
<evidence type="ECO:0000256" key="4">
    <source>
        <dbReference type="ARBA" id="ARBA00023136"/>
    </source>
</evidence>
<dbReference type="InterPro" id="IPR011701">
    <property type="entry name" value="MFS"/>
</dbReference>
<reference evidence="7 8" key="1">
    <citation type="submission" date="2018-03" db="EMBL/GenBank/DDBJ databases">
        <authorList>
            <person name="Nguyen K."/>
            <person name="Fouts D."/>
            <person name="Sutton G."/>
        </authorList>
    </citation>
    <scope>NUCLEOTIDE SEQUENCE [LARGE SCALE GENOMIC DNA]</scope>
    <source>
        <strain evidence="7 8">AU3578</strain>
    </source>
</reference>
<feature type="transmembrane region" description="Helical" evidence="5">
    <location>
        <begin position="6"/>
        <end position="22"/>
    </location>
</feature>
<evidence type="ECO:0000259" key="6">
    <source>
        <dbReference type="PROSITE" id="PS50850"/>
    </source>
</evidence>
<keyword evidence="4 5" id="KW-0472">Membrane</keyword>
<dbReference type="InterPro" id="IPR020846">
    <property type="entry name" value="MFS_dom"/>
</dbReference>
<evidence type="ECO:0000313" key="8">
    <source>
        <dbReference type="Proteomes" id="UP000237632"/>
    </source>
</evidence>
<evidence type="ECO:0000256" key="5">
    <source>
        <dbReference type="SAM" id="Phobius"/>
    </source>
</evidence>
<evidence type="ECO:0000313" key="7">
    <source>
        <dbReference type="EMBL" id="PRH38986.1"/>
    </source>
</evidence>
<feature type="transmembrane region" description="Helical" evidence="5">
    <location>
        <begin position="204"/>
        <end position="224"/>
    </location>
</feature>
<gene>
    <name evidence="7" type="ORF">C6T65_28860</name>
</gene>
<dbReference type="AlphaFoldDB" id="A0AA44XV13"/>